<dbReference type="PANTHER" id="PTHR31322">
    <property type="entry name" value="E3 UBIQUITIN-PROTEIN LIGASE TM129"/>
    <property type="match status" value="1"/>
</dbReference>
<dbReference type="GO" id="GO:0005783">
    <property type="term" value="C:endoplasmic reticulum"/>
    <property type="evidence" value="ECO:0007669"/>
    <property type="project" value="TreeGrafter"/>
</dbReference>
<dbReference type="OrthoDB" id="10055027at2759"/>
<dbReference type="GO" id="GO:0016567">
    <property type="term" value="P:protein ubiquitination"/>
    <property type="evidence" value="ECO:0007669"/>
    <property type="project" value="InterPro"/>
</dbReference>
<gene>
    <name evidence="6" type="primary">TMEM129</name>
    <name evidence="6" type="ORF">E2C01_041431</name>
</gene>
<reference evidence="6 7" key="1">
    <citation type="submission" date="2019-05" db="EMBL/GenBank/DDBJ databases">
        <title>Another draft genome of Portunus trituberculatus and its Hox gene families provides insights of decapod evolution.</title>
        <authorList>
            <person name="Jeong J.-H."/>
            <person name="Song I."/>
            <person name="Kim S."/>
            <person name="Choi T."/>
            <person name="Kim D."/>
            <person name="Ryu S."/>
            <person name="Kim W."/>
        </authorList>
    </citation>
    <scope>NUCLEOTIDE SEQUENCE [LARGE SCALE GENOMIC DNA]</scope>
    <source>
        <tissue evidence="6">Muscle</tissue>
    </source>
</reference>
<protein>
    <submittedName>
        <fullName evidence="6">E3 ubiquitin-protein ligase TM129</fullName>
    </submittedName>
</protein>
<dbReference type="EMBL" id="VSRR010007868">
    <property type="protein sequence ID" value="MPC47678.1"/>
    <property type="molecule type" value="Genomic_DNA"/>
</dbReference>
<evidence type="ECO:0000256" key="4">
    <source>
        <dbReference type="ARBA" id="ARBA00022989"/>
    </source>
</evidence>
<comment type="subcellular location">
    <subcellularLocation>
        <location evidence="1">Membrane</location>
        <topology evidence="1">Multi-pass membrane protein</topology>
    </subcellularLocation>
</comment>
<keyword evidence="7" id="KW-1185">Reference proteome</keyword>
<evidence type="ECO:0000313" key="6">
    <source>
        <dbReference type="EMBL" id="MPC47678.1"/>
    </source>
</evidence>
<keyword evidence="5" id="KW-0472">Membrane</keyword>
<evidence type="ECO:0000256" key="5">
    <source>
        <dbReference type="ARBA" id="ARBA00023136"/>
    </source>
</evidence>
<name>A0A5B7FRW0_PORTR</name>
<dbReference type="Pfam" id="PF10272">
    <property type="entry name" value="Tmpp129"/>
    <property type="match status" value="1"/>
</dbReference>
<proteinExistence type="inferred from homology"/>
<dbReference type="AlphaFoldDB" id="A0A5B7FRW0"/>
<dbReference type="GO" id="GO:0016020">
    <property type="term" value="C:membrane"/>
    <property type="evidence" value="ECO:0007669"/>
    <property type="project" value="UniProtKB-SubCell"/>
</dbReference>
<evidence type="ECO:0000313" key="7">
    <source>
        <dbReference type="Proteomes" id="UP000324222"/>
    </source>
</evidence>
<keyword evidence="4" id="KW-1133">Transmembrane helix</keyword>
<comment type="caution">
    <text evidence="6">The sequence shown here is derived from an EMBL/GenBank/DDBJ whole genome shotgun (WGS) entry which is preliminary data.</text>
</comment>
<keyword evidence="3" id="KW-0812">Transmembrane</keyword>
<dbReference type="GO" id="GO:0061630">
    <property type="term" value="F:ubiquitin protein ligase activity"/>
    <property type="evidence" value="ECO:0007669"/>
    <property type="project" value="InterPro"/>
</dbReference>
<evidence type="ECO:0000256" key="1">
    <source>
        <dbReference type="ARBA" id="ARBA00004141"/>
    </source>
</evidence>
<dbReference type="InterPro" id="IPR018801">
    <property type="entry name" value="TM129"/>
</dbReference>
<evidence type="ECO:0000256" key="2">
    <source>
        <dbReference type="ARBA" id="ARBA00007332"/>
    </source>
</evidence>
<comment type="similarity">
    <text evidence="2">Belongs to the TMEM129 family.</text>
</comment>
<accession>A0A5B7FRW0</accession>
<dbReference type="Proteomes" id="UP000324222">
    <property type="component" value="Unassembled WGS sequence"/>
</dbReference>
<sequence length="157" mass="17181">MNIIIPGTTQCLELAVEQGKISQSAVVGWIVSNWWASGWHKHPLAVSLAVYAPNNSPDAWKFVAADINTEYRRVDKFTSGVSSAYRVVATDSWLMKVTTYRVQLINLRDAVLSLEGSHVTQGPVHAAPIPAQQLSINVMSVREGVPAFCIRCGGELF</sequence>
<dbReference type="PANTHER" id="PTHR31322:SF2">
    <property type="entry name" value="E3 UBIQUITIN-PROTEIN LIGASE TM129"/>
    <property type="match status" value="1"/>
</dbReference>
<evidence type="ECO:0000256" key="3">
    <source>
        <dbReference type="ARBA" id="ARBA00022692"/>
    </source>
</evidence>
<organism evidence="6 7">
    <name type="scientific">Portunus trituberculatus</name>
    <name type="common">Swimming crab</name>
    <name type="synonym">Neptunus trituberculatus</name>
    <dbReference type="NCBI Taxonomy" id="210409"/>
    <lineage>
        <taxon>Eukaryota</taxon>
        <taxon>Metazoa</taxon>
        <taxon>Ecdysozoa</taxon>
        <taxon>Arthropoda</taxon>
        <taxon>Crustacea</taxon>
        <taxon>Multicrustacea</taxon>
        <taxon>Malacostraca</taxon>
        <taxon>Eumalacostraca</taxon>
        <taxon>Eucarida</taxon>
        <taxon>Decapoda</taxon>
        <taxon>Pleocyemata</taxon>
        <taxon>Brachyura</taxon>
        <taxon>Eubrachyura</taxon>
        <taxon>Portunoidea</taxon>
        <taxon>Portunidae</taxon>
        <taxon>Portuninae</taxon>
        <taxon>Portunus</taxon>
    </lineage>
</organism>